<dbReference type="RefSeq" id="WP_076441282.1">
    <property type="nucleotide sequence ID" value="NZ_FTNI01000033.1"/>
</dbReference>
<feature type="transmembrane region" description="Helical" evidence="2">
    <location>
        <begin position="151"/>
        <end position="173"/>
    </location>
</feature>
<feature type="transmembrane region" description="Helical" evidence="2">
    <location>
        <begin position="65"/>
        <end position="83"/>
    </location>
</feature>
<proteinExistence type="predicted"/>
<accession>A0A1N7GVG1</accession>
<gene>
    <name evidence="3" type="ORF">SAMN05421833_13318</name>
</gene>
<dbReference type="AlphaFoldDB" id="A0A1N7GVG1"/>
<evidence type="ECO:0000313" key="4">
    <source>
        <dbReference type="Proteomes" id="UP000186096"/>
    </source>
</evidence>
<feature type="region of interest" description="Disordered" evidence="1">
    <location>
        <begin position="181"/>
        <end position="207"/>
    </location>
</feature>
<keyword evidence="2" id="KW-0472">Membrane</keyword>
<sequence>MLFGLIVVCEVAFWVLLGAGLAVRYLLRRRRLGGLLLLAVPLVDLVLLVASVADLRDGGRAEFTHGLAAAYLGFTVAFGHDMVRCADVRFAHRYAGGPPPDRRRRYGRERARYEWRAWGKGMIGWAVACGLLLAGVVVVGDSDRAAALLEWAGRLTFAMVVWLVFWPLACTVFPTRAPRDAQAPHARAPHARGSHPDRVPHGTGEPK</sequence>
<feature type="compositionally biased region" description="Basic and acidic residues" evidence="1">
    <location>
        <begin position="194"/>
        <end position="207"/>
    </location>
</feature>
<feature type="transmembrane region" description="Helical" evidence="2">
    <location>
        <begin position="6"/>
        <end position="27"/>
    </location>
</feature>
<reference evidence="4" key="1">
    <citation type="submission" date="2017-01" db="EMBL/GenBank/DDBJ databases">
        <authorList>
            <person name="Varghese N."/>
            <person name="Submissions S."/>
        </authorList>
    </citation>
    <scope>NUCLEOTIDE SEQUENCE [LARGE SCALE GENOMIC DNA]</scope>
    <source>
        <strain evidence="4">ATCC 12950</strain>
    </source>
</reference>
<feature type="transmembrane region" description="Helical" evidence="2">
    <location>
        <begin position="34"/>
        <end position="53"/>
    </location>
</feature>
<dbReference type="Proteomes" id="UP000186096">
    <property type="component" value="Unassembled WGS sequence"/>
</dbReference>
<protein>
    <submittedName>
        <fullName evidence="3">Uncharacterized protein</fullName>
    </submittedName>
</protein>
<evidence type="ECO:0000313" key="3">
    <source>
        <dbReference type="EMBL" id="SIS16530.1"/>
    </source>
</evidence>
<evidence type="ECO:0000256" key="2">
    <source>
        <dbReference type="SAM" id="Phobius"/>
    </source>
</evidence>
<keyword evidence="4" id="KW-1185">Reference proteome</keyword>
<dbReference type="EMBL" id="FTNI01000033">
    <property type="protein sequence ID" value="SIS16530.1"/>
    <property type="molecule type" value="Genomic_DNA"/>
</dbReference>
<keyword evidence="2" id="KW-1133">Transmembrane helix</keyword>
<feature type="transmembrane region" description="Helical" evidence="2">
    <location>
        <begin position="117"/>
        <end position="139"/>
    </location>
</feature>
<name>A0A1N7GVG1_9ACTN</name>
<keyword evidence="2" id="KW-0812">Transmembrane</keyword>
<evidence type="ECO:0000256" key="1">
    <source>
        <dbReference type="SAM" id="MobiDB-lite"/>
    </source>
</evidence>
<organism evidence="3 4">
    <name type="scientific">Microbispora rosea</name>
    <dbReference type="NCBI Taxonomy" id="58117"/>
    <lineage>
        <taxon>Bacteria</taxon>
        <taxon>Bacillati</taxon>
        <taxon>Actinomycetota</taxon>
        <taxon>Actinomycetes</taxon>
        <taxon>Streptosporangiales</taxon>
        <taxon>Streptosporangiaceae</taxon>
        <taxon>Microbispora</taxon>
    </lineage>
</organism>